<dbReference type="GO" id="GO:0003676">
    <property type="term" value="F:nucleic acid binding"/>
    <property type="evidence" value="ECO:0007669"/>
    <property type="project" value="InterPro"/>
</dbReference>
<dbReference type="OMA" id="WRNRLGW"/>
<feature type="region of interest" description="Disordered" evidence="4">
    <location>
        <begin position="1"/>
        <end position="37"/>
    </location>
</feature>
<keyword evidence="3" id="KW-0269">Exonuclease</keyword>
<gene>
    <name evidence="5" type="ORF">MYCGRDRAFT_110384</name>
</gene>
<dbReference type="STRING" id="336722.F9XGY7"/>
<dbReference type="GO" id="GO:0004527">
    <property type="term" value="F:exonuclease activity"/>
    <property type="evidence" value="ECO:0007669"/>
    <property type="project" value="UniProtKB-KW"/>
</dbReference>
<reference evidence="5 6" key="1">
    <citation type="journal article" date="2011" name="PLoS Genet.">
        <title>Finished genome of the fungal wheat pathogen Mycosphaerella graminicola reveals dispensome structure, chromosome plasticity, and stealth pathogenesis.</title>
        <authorList>
            <person name="Goodwin S.B."/>
            <person name="Ben M'barek S."/>
            <person name="Dhillon B."/>
            <person name="Wittenberg A.H.J."/>
            <person name="Crane C.F."/>
            <person name="Hane J.K."/>
            <person name="Foster A.J."/>
            <person name="Van der Lee T.A.J."/>
            <person name="Grimwood J."/>
            <person name="Aerts A."/>
            <person name="Antoniw J."/>
            <person name="Bailey A."/>
            <person name="Bluhm B."/>
            <person name="Bowler J."/>
            <person name="Bristow J."/>
            <person name="van der Burgt A."/>
            <person name="Canto-Canche B."/>
            <person name="Churchill A.C.L."/>
            <person name="Conde-Ferraez L."/>
            <person name="Cools H.J."/>
            <person name="Coutinho P.M."/>
            <person name="Csukai M."/>
            <person name="Dehal P."/>
            <person name="De Wit P."/>
            <person name="Donzelli B."/>
            <person name="van de Geest H.C."/>
            <person name="van Ham R.C.H.J."/>
            <person name="Hammond-Kosack K.E."/>
            <person name="Henrissat B."/>
            <person name="Kilian A."/>
            <person name="Kobayashi A.K."/>
            <person name="Koopmann E."/>
            <person name="Kourmpetis Y."/>
            <person name="Kuzniar A."/>
            <person name="Lindquist E."/>
            <person name="Lombard V."/>
            <person name="Maliepaard C."/>
            <person name="Martins N."/>
            <person name="Mehrabi R."/>
            <person name="Nap J.P.H."/>
            <person name="Ponomarenko A."/>
            <person name="Rudd J.J."/>
            <person name="Salamov A."/>
            <person name="Schmutz J."/>
            <person name="Schouten H.J."/>
            <person name="Shapiro H."/>
            <person name="Stergiopoulos I."/>
            <person name="Torriani S.F.F."/>
            <person name="Tu H."/>
            <person name="de Vries R.P."/>
            <person name="Waalwijk C."/>
            <person name="Ware S.B."/>
            <person name="Wiebenga A."/>
            <person name="Zwiers L.-H."/>
            <person name="Oliver R.P."/>
            <person name="Grigoriev I.V."/>
            <person name="Kema G.H.J."/>
        </authorList>
    </citation>
    <scope>NUCLEOTIDE SEQUENCE [LARGE SCALE GENOMIC DNA]</scope>
    <source>
        <strain evidence="6">CBS 115943 / IPO323</strain>
    </source>
</reference>
<dbReference type="KEGG" id="ztr:MYCGRDRAFT_110384"/>
<dbReference type="HOGENOM" id="CLU_918916_0_0_1"/>
<dbReference type="InterPro" id="IPR047021">
    <property type="entry name" value="REXO1/3/4-like"/>
</dbReference>
<evidence type="ECO:0000256" key="3">
    <source>
        <dbReference type="ARBA" id="ARBA00022839"/>
    </source>
</evidence>
<feature type="region of interest" description="Disordered" evidence="4">
    <location>
        <begin position="223"/>
        <end position="303"/>
    </location>
</feature>
<keyword evidence="1" id="KW-0540">Nuclease</keyword>
<sequence length="303" mass="33587">MMSNNNNNATNGPPRPSSPFQQPNARGRGNCKAQQVRPRMDRLVPGEPVGFDGEFQIVLREGAVKWKQRLAWVAVVNTKGESILDTFVVYDNEEGAEKRRGLPEFGVGKKDLLFKNGAVHASTVEKWLAEIFKDRPVVMRDQSGDTAAFEYETPFVHATIQDTQLLYSDRGERRSLKDVASEVLQRTIQVGGVHTPTEDAATTMELYLLKRPYDRAAEKAKLEANGLPTTSAHTRNGDRGRHNHRSRGGRGMGNGRGALQERAPNATATRGEQDWAGEAFVRPARGGQRRGRGRGGKKNELEE</sequence>
<evidence type="ECO:0000256" key="1">
    <source>
        <dbReference type="ARBA" id="ARBA00022722"/>
    </source>
</evidence>
<dbReference type="RefSeq" id="XP_003849961.1">
    <property type="nucleotide sequence ID" value="XM_003849913.1"/>
</dbReference>
<organism evidence="5 6">
    <name type="scientific">Zymoseptoria tritici (strain CBS 115943 / IPO323)</name>
    <name type="common">Speckled leaf blotch fungus</name>
    <name type="synonym">Septoria tritici</name>
    <dbReference type="NCBI Taxonomy" id="336722"/>
    <lineage>
        <taxon>Eukaryota</taxon>
        <taxon>Fungi</taxon>
        <taxon>Dikarya</taxon>
        <taxon>Ascomycota</taxon>
        <taxon>Pezizomycotina</taxon>
        <taxon>Dothideomycetes</taxon>
        <taxon>Dothideomycetidae</taxon>
        <taxon>Mycosphaerellales</taxon>
        <taxon>Mycosphaerellaceae</taxon>
        <taxon>Zymoseptoria</taxon>
    </lineage>
</organism>
<dbReference type="SUPFAM" id="SSF53098">
    <property type="entry name" value="Ribonuclease H-like"/>
    <property type="match status" value="1"/>
</dbReference>
<evidence type="ECO:0000313" key="5">
    <source>
        <dbReference type="EMBL" id="EGP84937.1"/>
    </source>
</evidence>
<dbReference type="GeneID" id="13402755"/>
<name>F9XGY7_ZYMTI</name>
<dbReference type="PANTHER" id="PTHR12801">
    <property type="entry name" value="RNA EXONUCLEASE REXO1 / RECO3 FAMILY MEMBER-RELATED"/>
    <property type="match status" value="1"/>
</dbReference>
<feature type="compositionally biased region" description="Basic residues" evidence="4">
    <location>
        <begin position="287"/>
        <end position="296"/>
    </location>
</feature>
<dbReference type="InterPro" id="IPR036397">
    <property type="entry name" value="RNaseH_sf"/>
</dbReference>
<dbReference type="InParanoid" id="F9XGY7"/>
<dbReference type="GO" id="GO:0005634">
    <property type="term" value="C:nucleus"/>
    <property type="evidence" value="ECO:0007669"/>
    <property type="project" value="TreeGrafter"/>
</dbReference>
<evidence type="ECO:0008006" key="7">
    <source>
        <dbReference type="Google" id="ProtNLM"/>
    </source>
</evidence>
<dbReference type="Gene3D" id="3.30.420.10">
    <property type="entry name" value="Ribonuclease H-like superfamily/Ribonuclease H"/>
    <property type="match status" value="1"/>
</dbReference>
<evidence type="ECO:0000256" key="4">
    <source>
        <dbReference type="SAM" id="MobiDB-lite"/>
    </source>
</evidence>
<dbReference type="InterPro" id="IPR012337">
    <property type="entry name" value="RNaseH-like_sf"/>
</dbReference>
<dbReference type="PANTHER" id="PTHR12801:SF45">
    <property type="entry name" value="RNA EXONUCLEASE 4"/>
    <property type="match status" value="1"/>
</dbReference>
<keyword evidence="2" id="KW-0378">Hydrolase</keyword>
<keyword evidence="6" id="KW-1185">Reference proteome</keyword>
<dbReference type="OrthoDB" id="8191639at2759"/>
<evidence type="ECO:0000256" key="2">
    <source>
        <dbReference type="ARBA" id="ARBA00022801"/>
    </source>
</evidence>
<evidence type="ECO:0000313" key="6">
    <source>
        <dbReference type="Proteomes" id="UP000008062"/>
    </source>
</evidence>
<dbReference type="AlphaFoldDB" id="F9XGY7"/>
<accession>F9XGY7</accession>
<dbReference type="Proteomes" id="UP000008062">
    <property type="component" value="Chromosome 8"/>
</dbReference>
<proteinExistence type="predicted"/>
<dbReference type="VEuPathDB" id="FungiDB:ZTRI_8.218"/>
<dbReference type="EMBL" id="CM001203">
    <property type="protein sequence ID" value="EGP84937.1"/>
    <property type="molecule type" value="Genomic_DNA"/>
</dbReference>
<dbReference type="eggNOG" id="ENOG502RV4Z">
    <property type="taxonomic scope" value="Eukaryota"/>
</dbReference>
<protein>
    <recommendedName>
        <fullName evidence="7">Exonuclease domain-containing protein</fullName>
    </recommendedName>
</protein>